<dbReference type="CDD" id="cd07129">
    <property type="entry name" value="ALDH_KGSADH"/>
    <property type="match status" value="1"/>
</dbReference>
<dbReference type="PANTHER" id="PTHR43353:SF3">
    <property type="entry name" value="ALDEHYDE DEHYDROGENASE-RELATED"/>
    <property type="match status" value="1"/>
</dbReference>
<protein>
    <submittedName>
        <fullName evidence="3">Aldehyde dehydrogenase (NADP(+))</fullName>
    </submittedName>
</protein>
<dbReference type="Gene3D" id="3.40.309.10">
    <property type="entry name" value="Aldehyde Dehydrogenase, Chain A, domain 2"/>
    <property type="match status" value="1"/>
</dbReference>
<keyword evidence="4" id="KW-1185">Reference proteome</keyword>
<evidence type="ECO:0000313" key="4">
    <source>
        <dbReference type="Proteomes" id="UP001390669"/>
    </source>
</evidence>
<dbReference type="InterPro" id="IPR015590">
    <property type="entry name" value="Aldehyde_DH_dom"/>
</dbReference>
<dbReference type="SUPFAM" id="SSF53720">
    <property type="entry name" value="ALDH-like"/>
    <property type="match status" value="1"/>
</dbReference>
<sequence>MTMNGDMLIGFSSVRGTEGEQRAFNPASNSEIADPVFGMGGSAEVERAASLAAAAFDSWRNAPLAQRAVFLEAIAENILALGDELIERAQAETGLPAQRLQGERARTVGQLRLFGKVVRDGHFLAATIDHAQPAREPLPRADLRVAKVPLGPVAVFGASNFPLAFSVAGGDTASALAAGAPVIVKAHSAHLGTSKLVGSAIQKAVKDQGLPEGTFSLLFGAGRKLGEALVSHPAIKAVGFTGSRQGGLALMRLANTRPEPIPVYAEMSSINPVFLFPHALANRAEAIGKAFADSLTMGAGQFCTNPGLVLAVDGPDLDRFVEAAGAALASKPAQTMLTPGIFDAYCSGKQSTGAVAGVTKVAEGEPAGERPNAAQAALYVTDAARLLASPELEAEMFGPASVVIRARDFGELLEVVEHLEGQLTVTLQIDAADVADAKRLLPTLERKAGRILANGFPTGVEVCHAMVHGGPYPSTSNAMFTSVGATAIDRFLRPVCYQDLPDNLLPDALRAANPLAVWRLVDGAPVSPV</sequence>
<reference evidence="3 4" key="1">
    <citation type="submission" date="2024-01" db="EMBL/GenBank/DDBJ databases">
        <title>The diversity of rhizobia nodulating Mimosa spp. in eleven states of Brazil covering several biomes is determined by host plant, location, and edaphic factors.</title>
        <authorList>
            <person name="Rouws L."/>
            <person name="Barauna A."/>
            <person name="Beukes C."/>
            <person name="De Faria S.M."/>
            <person name="Gross E."/>
            <person name="Dos Reis Junior F.B."/>
            <person name="Simon M."/>
            <person name="Maluk M."/>
            <person name="Odee D.W."/>
            <person name="Kenicer G."/>
            <person name="Young J.P.W."/>
            <person name="Reis V.M."/>
            <person name="Zilli J."/>
            <person name="James E.K."/>
        </authorList>
    </citation>
    <scope>NUCLEOTIDE SEQUENCE [LARGE SCALE GENOMIC DNA]</scope>
    <source>
        <strain evidence="3 4">JPY164</strain>
    </source>
</reference>
<dbReference type="PANTHER" id="PTHR43353">
    <property type="entry name" value="SUCCINATE-SEMIALDEHYDE DEHYDROGENASE, MITOCHONDRIAL"/>
    <property type="match status" value="1"/>
</dbReference>
<feature type="domain" description="Aldehyde dehydrogenase" evidence="2">
    <location>
        <begin position="19"/>
        <end position="470"/>
    </location>
</feature>
<dbReference type="InterPro" id="IPR016163">
    <property type="entry name" value="Ald_DH_C"/>
</dbReference>
<dbReference type="InterPro" id="IPR044151">
    <property type="entry name" value="ALDH_KGSADH"/>
</dbReference>
<dbReference type="InterPro" id="IPR016161">
    <property type="entry name" value="Ald_DH/histidinol_DH"/>
</dbReference>
<organism evidence="3 4">
    <name type="scientific">Paraburkholderia guartelaensis</name>
    <dbReference type="NCBI Taxonomy" id="2546446"/>
    <lineage>
        <taxon>Bacteria</taxon>
        <taxon>Pseudomonadati</taxon>
        <taxon>Pseudomonadota</taxon>
        <taxon>Betaproteobacteria</taxon>
        <taxon>Burkholderiales</taxon>
        <taxon>Burkholderiaceae</taxon>
        <taxon>Paraburkholderia</taxon>
    </lineage>
</organism>
<name>A0ABU9SFD5_9BURK</name>
<keyword evidence="1" id="KW-0560">Oxidoreductase</keyword>
<proteinExistence type="predicted"/>
<dbReference type="Pfam" id="PF00171">
    <property type="entry name" value="Aldedh"/>
    <property type="match status" value="1"/>
</dbReference>
<gene>
    <name evidence="3" type="ORF">VSR33_21610</name>
</gene>
<dbReference type="Gene3D" id="3.40.605.10">
    <property type="entry name" value="Aldehyde Dehydrogenase, Chain A, domain 1"/>
    <property type="match status" value="1"/>
</dbReference>
<accession>A0ABU9SFD5</accession>
<dbReference type="RefSeq" id="WP_406953066.1">
    <property type="nucleotide sequence ID" value="NZ_JAYMRW010000009.1"/>
</dbReference>
<dbReference type="EMBL" id="JAYMRW010000009">
    <property type="protein sequence ID" value="MEM5450076.1"/>
    <property type="molecule type" value="Genomic_DNA"/>
</dbReference>
<evidence type="ECO:0000313" key="3">
    <source>
        <dbReference type="EMBL" id="MEM5450076.1"/>
    </source>
</evidence>
<comment type="caution">
    <text evidence="3">The sequence shown here is derived from an EMBL/GenBank/DDBJ whole genome shotgun (WGS) entry which is preliminary data.</text>
</comment>
<evidence type="ECO:0000259" key="2">
    <source>
        <dbReference type="Pfam" id="PF00171"/>
    </source>
</evidence>
<dbReference type="InterPro" id="IPR050740">
    <property type="entry name" value="Aldehyde_DH_Superfamily"/>
</dbReference>
<dbReference type="InterPro" id="IPR016162">
    <property type="entry name" value="Ald_DH_N"/>
</dbReference>
<evidence type="ECO:0000256" key="1">
    <source>
        <dbReference type="ARBA" id="ARBA00023002"/>
    </source>
</evidence>
<dbReference type="Proteomes" id="UP001390669">
    <property type="component" value="Unassembled WGS sequence"/>
</dbReference>